<keyword evidence="1" id="KW-0418">Kinase</keyword>
<evidence type="ECO:0000313" key="2">
    <source>
        <dbReference type="Proteomes" id="UP001060215"/>
    </source>
</evidence>
<sequence>MSSSDSCVSFSRLSFENLELKSESPETLSLKPHESSDSSWQAIRSLTFRRKVGLGFRDFSLVRQIGSDDIGRVFLCYLRRGGGGFYILKVVDKEVLAVKKKI</sequence>
<protein>
    <submittedName>
        <fullName evidence="1">Protein kinase PINOID</fullName>
    </submittedName>
</protein>
<keyword evidence="1" id="KW-0808">Transferase</keyword>
<keyword evidence="2" id="KW-1185">Reference proteome</keyword>
<dbReference type="Proteomes" id="UP001060215">
    <property type="component" value="Chromosome 15"/>
</dbReference>
<comment type="caution">
    <text evidence="1">The sequence shown here is derived from an EMBL/GenBank/DDBJ whole genome shotgun (WGS) entry which is preliminary data.</text>
</comment>
<organism evidence="1 2">
    <name type="scientific">Camellia lanceoleosa</name>
    <dbReference type="NCBI Taxonomy" id="1840588"/>
    <lineage>
        <taxon>Eukaryota</taxon>
        <taxon>Viridiplantae</taxon>
        <taxon>Streptophyta</taxon>
        <taxon>Embryophyta</taxon>
        <taxon>Tracheophyta</taxon>
        <taxon>Spermatophyta</taxon>
        <taxon>Magnoliopsida</taxon>
        <taxon>eudicotyledons</taxon>
        <taxon>Gunneridae</taxon>
        <taxon>Pentapetalae</taxon>
        <taxon>asterids</taxon>
        <taxon>Ericales</taxon>
        <taxon>Theaceae</taxon>
        <taxon>Camellia</taxon>
    </lineage>
</organism>
<evidence type="ECO:0000313" key="1">
    <source>
        <dbReference type="EMBL" id="KAI7985265.1"/>
    </source>
</evidence>
<reference evidence="1 2" key="1">
    <citation type="journal article" date="2022" name="Plant J.">
        <title>Chromosome-level genome of Camellia lanceoleosa provides a valuable resource for understanding genome evolution and self-incompatibility.</title>
        <authorList>
            <person name="Gong W."/>
            <person name="Xiao S."/>
            <person name="Wang L."/>
            <person name="Liao Z."/>
            <person name="Chang Y."/>
            <person name="Mo W."/>
            <person name="Hu G."/>
            <person name="Li W."/>
            <person name="Zhao G."/>
            <person name="Zhu H."/>
            <person name="Hu X."/>
            <person name="Ji K."/>
            <person name="Xiang X."/>
            <person name="Song Q."/>
            <person name="Yuan D."/>
            <person name="Jin S."/>
            <person name="Zhang L."/>
        </authorList>
    </citation>
    <scope>NUCLEOTIDE SEQUENCE [LARGE SCALE GENOMIC DNA]</scope>
    <source>
        <strain evidence="1">SQ_2022a</strain>
    </source>
</reference>
<name>A0ACC0F9B8_9ERIC</name>
<gene>
    <name evidence="1" type="ORF">LOK49_LG14G00113</name>
</gene>
<accession>A0ACC0F9B8</accession>
<proteinExistence type="predicted"/>
<dbReference type="EMBL" id="CM045772">
    <property type="protein sequence ID" value="KAI7985265.1"/>
    <property type="molecule type" value="Genomic_DNA"/>
</dbReference>